<name>A0A2U8E5J0_9BACT</name>
<gene>
    <name evidence="1" type="ORF">CKA38_13390</name>
</gene>
<dbReference type="KEGG" id="elut:CKA38_13390"/>
<proteinExistence type="predicted"/>
<sequence>MRLIRETARAGARFEMGAHIEASRASDDWRIHIASLAPKTPLPQGEPLGKFSGRLIDITRESDIAALRRAVAQTGETLRRVEAARERHRAELAAGASRVIAARLAHLTPGALYSGKATIPGRQAMPNICLEIISIDRDASTLRANLRADSSWIDARPLEGRYAYDTGNDLFTITLSARAGLPVVSAAGLAVAGAKPFRITLQFSGTELSGDAGEWSCKLARVPDANRASMIATFSATEQKLLDATRPGRAYRVHTETEGDLLLRFETQNPATGALTATIENIHGLWKHELQGSLIASPARSGGFPVRLLTTLDSTQPNIPSIGLSLRLENGNVFKGSIRMIEAHPVTLEPAGADFLAEVDALARARAEQKRAASQDAINMAAILENAAPPTRPVPVAPVVPTVPAATPPEADGAYIWDETAWRPLPSNNARVVRSTLQKVGGVWSSAVSLIKTRPEKQETGTLTFDGTDIPPSVSGRDVLLAFRGAFVTYPGTPVGLPPIEVAPLEIKSKGRKRVAELERLGDAAATFGKASERIIIDRSETEPSLYIIRTQRPLPAGRYALHAPEHSFEFEVRARD</sequence>
<organism evidence="1 2">
    <name type="scientific">Ereboglobus luteus</name>
    <dbReference type="NCBI Taxonomy" id="1796921"/>
    <lineage>
        <taxon>Bacteria</taxon>
        <taxon>Pseudomonadati</taxon>
        <taxon>Verrucomicrobiota</taxon>
        <taxon>Opitutia</taxon>
        <taxon>Opitutales</taxon>
        <taxon>Opitutaceae</taxon>
        <taxon>Ereboglobus</taxon>
    </lineage>
</organism>
<dbReference type="AlphaFoldDB" id="A0A2U8E5J0"/>
<evidence type="ECO:0000313" key="2">
    <source>
        <dbReference type="Proteomes" id="UP000244896"/>
    </source>
</evidence>
<dbReference type="EMBL" id="CP023004">
    <property type="protein sequence ID" value="AWI10117.1"/>
    <property type="molecule type" value="Genomic_DNA"/>
</dbReference>
<protein>
    <submittedName>
        <fullName evidence="1">Uncharacterized protein</fullName>
    </submittedName>
</protein>
<evidence type="ECO:0000313" key="1">
    <source>
        <dbReference type="EMBL" id="AWI10117.1"/>
    </source>
</evidence>
<dbReference type="RefSeq" id="WP_108825961.1">
    <property type="nucleotide sequence ID" value="NZ_CP023004.1"/>
</dbReference>
<accession>A0A2U8E5J0</accession>
<keyword evidence="2" id="KW-1185">Reference proteome</keyword>
<dbReference type="Proteomes" id="UP000244896">
    <property type="component" value="Chromosome"/>
</dbReference>
<dbReference type="OrthoDB" id="9853620at2"/>
<reference evidence="1 2" key="1">
    <citation type="journal article" date="2018" name="Syst. Appl. Microbiol.">
        <title>Ereboglobus luteus gen. nov. sp. nov. from cockroach guts, and new insights into the oxygen relationship of the genera Opitutus and Didymococcus (Verrucomicrobia: Opitutaceae).</title>
        <authorList>
            <person name="Tegtmeier D."/>
            <person name="Belitz A."/>
            <person name="Radek R."/>
            <person name="Heimerl T."/>
            <person name="Brune A."/>
        </authorList>
    </citation>
    <scope>NUCLEOTIDE SEQUENCE [LARGE SCALE GENOMIC DNA]</scope>
    <source>
        <strain evidence="1 2">Ho45</strain>
    </source>
</reference>